<accession>U5NB20</accession>
<dbReference type="InterPro" id="IPR043128">
    <property type="entry name" value="Rev_trsase/Diguanyl_cyclase"/>
</dbReference>
<dbReference type="CDD" id="cd00130">
    <property type="entry name" value="PAS"/>
    <property type="match status" value="1"/>
</dbReference>
<dbReference type="PANTHER" id="PTHR46663">
    <property type="entry name" value="DIGUANYLATE CYCLASE DGCT-RELATED"/>
    <property type="match status" value="1"/>
</dbReference>
<evidence type="ECO:0000259" key="2">
    <source>
        <dbReference type="PROSITE" id="PS50112"/>
    </source>
</evidence>
<dbReference type="Pfam" id="PF00990">
    <property type="entry name" value="GGDEF"/>
    <property type="match status" value="1"/>
</dbReference>
<dbReference type="PROSITE" id="PS50887">
    <property type="entry name" value="GGDEF"/>
    <property type="match status" value="1"/>
</dbReference>
<dbReference type="KEGG" id="cbx:Cenrod_2455"/>
<keyword evidence="1" id="KW-1133">Transmembrane helix</keyword>
<dbReference type="NCBIfam" id="TIGR00254">
    <property type="entry name" value="GGDEF"/>
    <property type="match status" value="1"/>
</dbReference>
<feature type="domain" description="GGDEF" evidence="4">
    <location>
        <begin position="486"/>
        <end position="620"/>
    </location>
</feature>
<dbReference type="HOGENOM" id="CLU_428080_0_0_4"/>
<evidence type="ECO:0000259" key="3">
    <source>
        <dbReference type="PROSITE" id="PS50113"/>
    </source>
</evidence>
<dbReference type="CDD" id="cd01949">
    <property type="entry name" value="GGDEF"/>
    <property type="match status" value="1"/>
</dbReference>
<dbReference type="Pfam" id="PF13426">
    <property type="entry name" value="PAS_9"/>
    <property type="match status" value="1"/>
</dbReference>
<evidence type="ECO:0000313" key="6">
    <source>
        <dbReference type="Proteomes" id="UP000017184"/>
    </source>
</evidence>
<feature type="domain" description="PAC" evidence="3">
    <location>
        <begin position="402"/>
        <end position="454"/>
    </location>
</feature>
<dbReference type="Gene3D" id="3.30.450.20">
    <property type="entry name" value="PAS domain"/>
    <property type="match status" value="2"/>
</dbReference>
<dbReference type="OrthoDB" id="9763119at2"/>
<dbReference type="PANTHER" id="PTHR46663:SF3">
    <property type="entry name" value="SLL0267 PROTEIN"/>
    <property type="match status" value="1"/>
</dbReference>
<keyword evidence="1" id="KW-0812">Transmembrane</keyword>
<dbReference type="eggNOG" id="COG3290">
    <property type="taxonomic scope" value="Bacteria"/>
</dbReference>
<proteinExistence type="predicted"/>
<dbReference type="EMBL" id="CP004885">
    <property type="protein sequence ID" value="AGX88510.1"/>
    <property type="molecule type" value="Genomic_DNA"/>
</dbReference>
<name>U5NB20_9BURK</name>
<dbReference type="eggNOG" id="COG2199">
    <property type="taxonomic scope" value="Bacteria"/>
</dbReference>
<feature type="domain" description="PAS" evidence="2">
    <location>
        <begin position="336"/>
        <end position="375"/>
    </location>
</feature>
<dbReference type="InterPro" id="IPR000160">
    <property type="entry name" value="GGDEF_dom"/>
</dbReference>
<protein>
    <submittedName>
        <fullName evidence="5">GGDEF domain protein</fullName>
    </submittedName>
</protein>
<keyword evidence="1" id="KW-0472">Membrane</keyword>
<sequence>MNRFVGSWLRFALTLTAFHIGVLGVAGYALWLLRADALSHHFRISALLARSFEGFITQSIDATTLAAGHVVSTDTKSFDACQIESSFALILRNAPHLRSLSLIDDTGRILVSSNPANVGLSLSGEAYYPVSDATYPVLHIGVPWSGRDFSEGRPDTPDSGLRYPAAHASTFLPLTLGLPSSSRALTLLVALNTDYFLNHIARQLDPQLDIVEVLRLDGVLLFSTAPKSAIETHSLFALMQPDQREYGQFVVFHPQLGQSLAAFRVSSLFPFVVVSRVPQNVALRQWRTEATTILGILVPVLVLLSFLSTGYYRRHLLLQEERAESERLHRVNASCVFTNTREGIAITDANGIILDVNDAFTHITGYTREDALGKTHSILRSGYHDKAFYDAMWHDLRTQGHWGGEVWNRRKDGEVYAEMLTISAAVDSQGQVQQYVAVFRNITAIKNYQTELERTARHDALTQLPNRILLADRLGQAMAQMQRREECLAVAFIDLDGFKAINDIHGHHAGDQVLIAVATRMRDALRDGDTLARNGGDEFVAVLVDLQDPSDVLPLLERLLQAVAQPIPLDGTLLSVTASIGVSFLCRSRSTTAEELLHEADIAMYQAKLAGKHRYHVFGPTDIEPRTSISASTSASTAD</sequence>
<dbReference type="NCBIfam" id="TIGR00229">
    <property type="entry name" value="sensory_box"/>
    <property type="match status" value="1"/>
</dbReference>
<dbReference type="AlphaFoldDB" id="U5NB20"/>
<evidence type="ECO:0000259" key="4">
    <source>
        <dbReference type="PROSITE" id="PS50887"/>
    </source>
</evidence>
<dbReference type="SMART" id="SM00091">
    <property type="entry name" value="PAS"/>
    <property type="match status" value="1"/>
</dbReference>
<dbReference type="GO" id="GO:0003824">
    <property type="term" value="F:catalytic activity"/>
    <property type="evidence" value="ECO:0007669"/>
    <property type="project" value="UniProtKB-ARBA"/>
</dbReference>
<dbReference type="InterPro" id="IPR001610">
    <property type="entry name" value="PAC"/>
</dbReference>
<dbReference type="InterPro" id="IPR000014">
    <property type="entry name" value="PAS"/>
</dbReference>
<keyword evidence="6" id="KW-1185">Reference proteome</keyword>
<dbReference type="PROSITE" id="PS50112">
    <property type="entry name" value="PAS"/>
    <property type="match status" value="1"/>
</dbReference>
<dbReference type="SUPFAM" id="SSF55073">
    <property type="entry name" value="Nucleotide cyclase"/>
    <property type="match status" value="1"/>
</dbReference>
<feature type="transmembrane region" description="Helical" evidence="1">
    <location>
        <begin position="12"/>
        <end position="33"/>
    </location>
</feature>
<evidence type="ECO:0000313" key="5">
    <source>
        <dbReference type="EMBL" id="AGX88510.1"/>
    </source>
</evidence>
<dbReference type="PATRIC" id="fig|946483.4.peg.2478"/>
<organism evidence="5 6">
    <name type="scientific">Candidatus Symbiobacter mobilis CR</name>
    <dbReference type="NCBI Taxonomy" id="946483"/>
    <lineage>
        <taxon>Bacteria</taxon>
        <taxon>Pseudomonadati</taxon>
        <taxon>Pseudomonadota</taxon>
        <taxon>Betaproteobacteria</taxon>
        <taxon>Burkholderiales</taxon>
        <taxon>Comamonadaceae</taxon>
    </lineage>
</organism>
<reference evidence="5 6" key="1">
    <citation type="journal article" date="2013" name="Genome Biol.">
        <title>Genomic analysis reveals key aspects of prokaryotic symbiosis in the phototrophic consortium "Chlorochromatium aggregatum".</title>
        <authorList>
            <person name="Liu Z."/>
            <person name="Muller J."/>
            <person name="Li T."/>
            <person name="Alvey R.M."/>
            <person name="Vogl K."/>
            <person name="Frigaard N.U."/>
            <person name="Rockwell N.C."/>
            <person name="Boyd E.S."/>
            <person name="Tomsho L.P."/>
            <person name="Schuster S.C."/>
            <person name="Henke P."/>
            <person name="Rohde M."/>
            <person name="Overmann J."/>
            <person name="Bryant D.A."/>
        </authorList>
    </citation>
    <scope>NUCLEOTIDE SEQUENCE [LARGE SCALE GENOMIC DNA]</scope>
    <source>
        <strain evidence="5">CR</strain>
    </source>
</reference>
<feature type="transmembrane region" description="Helical" evidence="1">
    <location>
        <begin position="293"/>
        <end position="312"/>
    </location>
</feature>
<dbReference type="InterPro" id="IPR000700">
    <property type="entry name" value="PAS-assoc_C"/>
</dbReference>
<dbReference type="InterPro" id="IPR052163">
    <property type="entry name" value="DGC-Regulatory_Protein"/>
</dbReference>
<dbReference type="InterPro" id="IPR029787">
    <property type="entry name" value="Nucleotide_cyclase"/>
</dbReference>
<dbReference type="SMART" id="SM00267">
    <property type="entry name" value="GGDEF"/>
    <property type="match status" value="1"/>
</dbReference>
<dbReference type="FunFam" id="3.30.70.270:FF:000001">
    <property type="entry name" value="Diguanylate cyclase domain protein"/>
    <property type="match status" value="1"/>
</dbReference>
<dbReference type="SMART" id="SM00086">
    <property type="entry name" value="PAC"/>
    <property type="match status" value="1"/>
</dbReference>
<evidence type="ECO:0000256" key="1">
    <source>
        <dbReference type="SAM" id="Phobius"/>
    </source>
</evidence>
<dbReference type="PROSITE" id="PS50113">
    <property type="entry name" value="PAC"/>
    <property type="match status" value="1"/>
</dbReference>
<dbReference type="Gene3D" id="3.30.70.270">
    <property type="match status" value="1"/>
</dbReference>
<dbReference type="Proteomes" id="UP000017184">
    <property type="component" value="Chromosome"/>
</dbReference>
<dbReference type="STRING" id="946483.Cenrod_2455"/>
<dbReference type="SUPFAM" id="SSF55785">
    <property type="entry name" value="PYP-like sensor domain (PAS domain)"/>
    <property type="match status" value="1"/>
</dbReference>
<gene>
    <name evidence="5" type="ORF">Cenrod_2455</name>
</gene>
<dbReference type="InterPro" id="IPR035965">
    <property type="entry name" value="PAS-like_dom_sf"/>
</dbReference>
<dbReference type="RefSeq" id="WP_022776372.1">
    <property type="nucleotide sequence ID" value="NC_022576.1"/>
</dbReference>